<evidence type="ECO:0000256" key="4">
    <source>
        <dbReference type="ARBA" id="ARBA00022605"/>
    </source>
</evidence>
<dbReference type="EMBL" id="JAFFZE010000004">
    <property type="protein sequence ID" value="MCT2581981.1"/>
    <property type="molecule type" value="Genomic_DNA"/>
</dbReference>
<evidence type="ECO:0000313" key="11">
    <source>
        <dbReference type="Proteomes" id="UP001156441"/>
    </source>
</evidence>
<gene>
    <name evidence="10" type="ORF">JT362_02450</name>
</gene>
<comment type="pathway">
    <text evidence="2">Amino-acid biosynthesis; L-tryptophan biosynthesis; L-tryptophan from chorismate: step 4/5.</text>
</comment>
<keyword evidence="4" id="KW-0028">Amino-acid biosynthesis</keyword>
<comment type="caution">
    <text evidence="10">The sequence shown here is derived from an EMBL/GenBank/DDBJ whole genome shotgun (WGS) entry which is preliminary data.</text>
</comment>
<dbReference type="PANTHER" id="PTHR22854">
    <property type="entry name" value="TRYPTOPHAN BIOSYNTHESIS PROTEIN"/>
    <property type="match status" value="1"/>
</dbReference>
<dbReference type="InterPro" id="IPR045186">
    <property type="entry name" value="Indole-3-glycerol_P_synth"/>
</dbReference>
<sequence length="237" mass="24988">MSRFIESLRAARRPLVMEIKRHDGDGADLLGGRSVAEVLAAYEAVDAPCVSVVTGRWFGGTEDMLREVAERTDRPVLQKDFITRRDQVARAADLGASAVLLTAGLLPRTSMPVLVEACLSAGLTPFVEVTGEAEIDAVPHADECVIAVNNKDIRTRERDAGDIGRSLRLLPALVRGGTRCPVSASGIGGPAVAARLLDAGYAGLLVGTSLLRTGNLDDYLSELDGRLADATAVEGTP</sequence>
<reference evidence="10 11" key="1">
    <citation type="submission" date="2021-02" db="EMBL/GenBank/DDBJ databases">
        <title>Actinophytocola xerophila sp. nov., isolated from soil of cotton cropping field.</title>
        <authorList>
            <person name="Huang R."/>
            <person name="Chen X."/>
            <person name="Ge X."/>
            <person name="Liu W."/>
        </authorList>
    </citation>
    <scope>NUCLEOTIDE SEQUENCE [LARGE SCALE GENOMIC DNA]</scope>
    <source>
        <strain evidence="10 11">S1-96</strain>
    </source>
</reference>
<evidence type="ECO:0000256" key="3">
    <source>
        <dbReference type="ARBA" id="ARBA00012362"/>
    </source>
</evidence>
<dbReference type="RefSeq" id="WP_260189336.1">
    <property type="nucleotide sequence ID" value="NZ_JAFFZE010000004.1"/>
</dbReference>
<dbReference type="InterPro" id="IPR013785">
    <property type="entry name" value="Aldolase_TIM"/>
</dbReference>
<dbReference type="Gene3D" id="3.20.20.70">
    <property type="entry name" value="Aldolase class I"/>
    <property type="match status" value="1"/>
</dbReference>
<keyword evidence="5" id="KW-0210">Decarboxylase</keyword>
<proteinExistence type="predicted"/>
<evidence type="ECO:0000256" key="2">
    <source>
        <dbReference type="ARBA" id="ARBA00004696"/>
    </source>
</evidence>
<dbReference type="Proteomes" id="UP001156441">
    <property type="component" value="Unassembled WGS sequence"/>
</dbReference>
<evidence type="ECO:0000256" key="8">
    <source>
        <dbReference type="ARBA" id="ARBA00023239"/>
    </source>
</evidence>
<evidence type="ECO:0000256" key="5">
    <source>
        <dbReference type="ARBA" id="ARBA00022793"/>
    </source>
</evidence>
<dbReference type="PANTHER" id="PTHR22854:SF2">
    <property type="entry name" value="INDOLE-3-GLYCEROL-PHOSPHATE SYNTHASE"/>
    <property type="match status" value="1"/>
</dbReference>
<name>A0ABT2J2T1_9PSEU</name>
<evidence type="ECO:0000313" key="10">
    <source>
        <dbReference type="EMBL" id="MCT2581981.1"/>
    </source>
</evidence>
<dbReference type="InterPro" id="IPR013798">
    <property type="entry name" value="Indole-3-glycerol_P_synth_dom"/>
</dbReference>
<dbReference type="Pfam" id="PF00218">
    <property type="entry name" value="IGPS"/>
    <property type="match status" value="1"/>
</dbReference>
<dbReference type="SUPFAM" id="SSF51366">
    <property type="entry name" value="Ribulose-phoshate binding barrel"/>
    <property type="match status" value="1"/>
</dbReference>
<evidence type="ECO:0000259" key="9">
    <source>
        <dbReference type="Pfam" id="PF00218"/>
    </source>
</evidence>
<protein>
    <recommendedName>
        <fullName evidence="3">indole-3-glycerol-phosphate synthase</fullName>
        <ecNumber evidence="3">4.1.1.48</ecNumber>
    </recommendedName>
</protein>
<evidence type="ECO:0000256" key="1">
    <source>
        <dbReference type="ARBA" id="ARBA00001633"/>
    </source>
</evidence>
<keyword evidence="7" id="KW-0057">Aromatic amino acid biosynthesis</keyword>
<dbReference type="EC" id="4.1.1.48" evidence="3"/>
<feature type="domain" description="Indole-3-glycerol phosphate synthase" evidence="9">
    <location>
        <begin position="4"/>
        <end position="222"/>
    </location>
</feature>
<accession>A0ABT2J2T1</accession>
<evidence type="ECO:0000256" key="7">
    <source>
        <dbReference type="ARBA" id="ARBA00023141"/>
    </source>
</evidence>
<keyword evidence="6" id="KW-0822">Tryptophan biosynthesis</keyword>
<keyword evidence="11" id="KW-1185">Reference proteome</keyword>
<dbReference type="InterPro" id="IPR011060">
    <property type="entry name" value="RibuloseP-bd_barrel"/>
</dbReference>
<comment type="catalytic activity">
    <reaction evidence="1">
        <text>1-(2-carboxyphenylamino)-1-deoxy-D-ribulose 5-phosphate + H(+) = (1S,2R)-1-C-(indol-3-yl)glycerol 3-phosphate + CO2 + H2O</text>
        <dbReference type="Rhea" id="RHEA:23476"/>
        <dbReference type="ChEBI" id="CHEBI:15377"/>
        <dbReference type="ChEBI" id="CHEBI:15378"/>
        <dbReference type="ChEBI" id="CHEBI:16526"/>
        <dbReference type="ChEBI" id="CHEBI:58613"/>
        <dbReference type="ChEBI" id="CHEBI:58866"/>
        <dbReference type="EC" id="4.1.1.48"/>
    </reaction>
</comment>
<evidence type="ECO:0000256" key="6">
    <source>
        <dbReference type="ARBA" id="ARBA00022822"/>
    </source>
</evidence>
<organism evidence="10 11">
    <name type="scientific">Actinophytocola gossypii</name>
    <dbReference type="NCBI Taxonomy" id="2812003"/>
    <lineage>
        <taxon>Bacteria</taxon>
        <taxon>Bacillati</taxon>
        <taxon>Actinomycetota</taxon>
        <taxon>Actinomycetes</taxon>
        <taxon>Pseudonocardiales</taxon>
        <taxon>Pseudonocardiaceae</taxon>
    </lineage>
</organism>
<keyword evidence="8" id="KW-0456">Lyase</keyword>